<keyword evidence="2" id="KW-1185">Reference proteome</keyword>
<dbReference type="KEGG" id="dea:FPZ08_20300"/>
<proteinExistence type="predicted"/>
<dbReference type="GO" id="GO:0016829">
    <property type="term" value="F:lyase activity"/>
    <property type="evidence" value="ECO:0007669"/>
    <property type="project" value="InterPro"/>
</dbReference>
<dbReference type="SUPFAM" id="SSF54637">
    <property type="entry name" value="Thioesterase/thiol ester dehydrase-isomerase"/>
    <property type="match status" value="1"/>
</dbReference>
<dbReference type="OrthoDB" id="9796589at2"/>
<organism evidence="1 2">
    <name type="scientific">Devosia ginsengisoli</name>
    <dbReference type="NCBI Taxonomy" id="400770"/>
    <lineage>
        <taxon>Bacteria</taxon>
        <taxon>Pseudomonadati</taxon>
        <taxon>Pseudomonadota</taxon>
        <taxon>Alphaproteobacteria</taxon>
        <taxon>Hyphomicrobiales</taxon>
        <taxon>Devosiaceae</taxon>
        <taxon>Devosia</taxon>
    </lineage>
</organism>
<dbReference type="InterPro" id="IPR029069">
    <property type="entry name" value="HotDog_dom_sf"/>
</dbReference>
<dbReference type="InterPro" id="IPR048274">
    <property type="entry name" value="MC_hydratase"/>
</dbReference>
<dbReference type="PANTHER" id="PTHR43664:SF1">
    <property type="entry name" value="BETA-METHYLMALYL-COA DEHYDRATASE"/>
    <property type="match status" value="1"/>
</dbReference>
<gene>
    <name evidence="1" type="ORF">FPZ08_20300</name>
</gene>
<dbReference type="InterPro" id="IPR052342">
    <property type="entry name" value="MCH/BMMD"/>
</dbReference>
<name>A0A5B8LYK1_9HYPH</name>
<accession>A0A5B8LYK1</accession>
<dbReference type="Proteomes" id="UP000315364">
    <property type="component" value="Chromosome"/>
</dbReference>
<dbReference type="Gene3D" id="3.10.129.10">
    <property type="entry name" value="Hotdog Thioesterase"/>
    <property type="match status" value="1"/>
</dbReference>
<protein>
    <submittedName>
        <fullName evidence="1">Uncharacterized protein</fullName>
    </submittedName>
</protein>
<sequence>MPSVSAGRPSAAAAAFSASLPSASPPRCAAAIPSMPAPVSSLLRRSPTIPIAVRWKPPLHWSGPMAPPLPISAAPSPSIAAARLADCRPVSEPDMHYPSHQQQSNGAFGEIIGIDFTKLQPGLAVEHRPGFLLDWREARSRALIAGDHAPVLVDPQAAAFAGDGIAAISETWLVSLLVAATTRAFGRVVANLAWENVAFPAPARDGDYVLARSEVLSCRESASRPGQGIVRVATSGATADGRVLCSYERTLLVYRDHHGPHAEAGYF</sequence>
<dbReference type="AlphaFoldDB" id="A0A5B8LYK1"/>
<dbReference type="PANTHER" id="PTHR43664">
    <property type="entry name" value="MONOAMINE OXIDASE-RELATED"/>
    <property type="match status" value="1"/>
</dbReference>
<dbReference type="Pfam" id="PF19315">
    <property type="entry name" value="MC_hydratase"/>
    <property type="match status" value="1"/>
</dbReference>
<reference evidence="1 2" key="1">
    <citation type="submission" date="2019-07" db="EMBL/GenBank/DDBJ databases">
        <title>Full genome sequence of Devosia sp. Gsoil 520.</title>
        <authorList>
            <person name="Im W.-T."/>
        </authorList>
    </citation>
    <scope>NUCLEOTIDE SEQUENCE [LARGE SCALE GENOMIC DNA]</scope>
    <source>
        <strain evidence="1 2">Gsoil 520</strain>
    </source>
</reference>
<evidence type="ECO:0000313" key="2">
    <source>
        <dbReference type="Proteomes" id="UP000315364"/>
    </source>
</evidence>
<dbReference type="EMBL" id="CP042304">
    <property type="protein sequence ID" value="QDZ12879.1"/>
    <property type="molecule type" value="Genomic_DNA"/>
</dbReference>
<evidence type="ECO:0000313" key="1">
    <source>
        <dbReference type="EMBL" id="QDZ12879.1"/>
    </source>
</evidence>